<keyword evidence="2" id="KW-0732">Signal</keyword>
<name>A0ABW6HDK6_9ACTN</name>
<evidence type="ECO:0000256" key="2">
    <source>
        <dbReference type="SAM" id="SignalP"/>
    </source>
</evidence>
<feature type="chain" id="PRO_5045183562" description="Lipoprotein" evidence="2">
    <location>
        <begin position="28"/>
        <end position="154"/>
    </location>
</feature>
<feature type="signal peptide" evidence="2">
    <location>
        <begin position="1"/>
        <end position="27"/>
    </location>
</feature>
<comment type="caution">
    <text evidence="3">The sequence shown here is derived from an EMBL/GenBank/DDBJ whole genome shotgun (WGS) entry which is preliminary data.</text>
</comment>
<keyword evidence="4" id="KW-1185">Reference proteome</keyword>
<evidence type="ECO:0000313" key="4">
    <source>
        <dbReference type="Proteomes" id="UP001599756"/>
    </source>
</evidence>
<feature type="region of interest" description="Disordered" evidence="1">
    <location>
        <begin position="32"/>
        <end position="60"/>
    </location>
</feature>
<evidence type="ECO:0008006" key="5">
    <source>
        <dbReference type="Google" id="ProtNLM"/>
    </source>
</evidence>
<dbReference type="EMBL" id="JBHYTS010000061">
    <property type="protein sequence ID" value="MFE1754533.1"/>
    <property type="molecule type" value="Genomic_DNA"/>
</dbReference>
<reference evidence="3 4" key="1">
    <citation type="submission" date="2024-09" db="EMBL/GenBank/DDBJ databases">
        <title>The Natural Products Discovery Center: Release of the First 8490 Sequenced Strains for Exploring Actinobacteria Biosynthetic Diversity.</title>
        <authorList>
            <person name="Kalkreuter E."/>
            <person name="Kautsar S.A."/>
            <person name="Yang D."/>
            <person name="Bader C.D."/>
            <person name="Teijaro C.N."/>
            <person name="Fluegel L."/>
            <person name="Davis C.M."/>
            <person name="Simpson J.R."/>
            <person name="Lauterbach L."/>
            <person name="Steele A.D."/>
            <person name="Gui C."/>
            <person name="Meng S."/>
            <person name="Li G."/>
            <person name="Viehrig K."/>
            <person name="Ye F."/>
            <person name="Su P."/>
            <person name="Kiefer A.F."/>
            <person name="Nichols A."/>
            <person name="Cepeda A.J."/>
            <person name="Yan W."/>
            <person name="Fan B."/>
            <person name="Jiang Y."/>
            <person name="Adhikari A."/>
            <person name="Zheng C.-J."/>
            <person name="Schuster L."/>
            <person name="Cowan T.M."/>
            <person name="Smanski M.J."/>
            <person name="Chevrette M.G."/>
            <person name="De Carvalho L.P.S."/>
            <person name="Shen B."/>
        </authorList>
    </citation>
    <scope>NUCLEOTIDE SEQUENCE [LARGE SCALE GENOMIC DNA]</scope>
    <source>
        <strain evidence="3 4">NPDC059500</strain>
    </source>
</reference>
<evidence type="ECO:0000313" key="3">
    <source>
        <dbReference type="EMBL" id="MFE1754533.1"/>
    </source>
</evidence>
<dbReference type="RefSeq" id="WP_381842808.1">
    <property type="nucleotide sequence ID" value="NZ_JBHYTS010000061.1"/>
</dbReference>
<gene>
    <name evidence="3" type="ORF">ACFW88_28985</name>
</gene>
<evidence type="ECO:0000256" key="1">
    <source>
        <dbReference type="SAM" id="MobiDB-lite"/>
    </source>
</evidence>
<organism evidence="3 4">
    <name type="scientific">Streptomyces anandii</name>
    <dbReference type="NCBI Taxonomy" id="285454"/>
    <lineage>
        <taxon>Bacteria</taxon>
        <taxon>Bacillati</taxon>
        <taxon>Actinomycetota</taxon>
        <taxon>Actinomycetes</taxon>
        <taxon>Kitasatosporales</taxon>
        <taxon>Streptomycetaceae</taxon>
        <taxon>Streptomyces</taxon>
    </lineage>
</organism>
<accession>A0ABW6HDK6</accession>
<feature type="compositionally biased region" description="Low complexity" evidence="1">
    <location>
        <begin position="32"/>
        <end position="45"/>
    </location>
</feature>
<proteinExistence type="predicted"/>
<protein>
    <recommendedName>
        <fullName evidence="5">Lipoprotein</fullName>
    </recommendedName>
</protein>
<dbReference type="Proteomes" id="UP001599756">
    <property type="component" value="Unassembled WGS sequence"/>
</dbReference>
<dbReference type="PROSITE" id="PS51257">
    <property type="entry name" value="PROKAR_LIPOPROTEIN"/>
    <property type="match status" value="1"/>
</dbReference>
<sequence length="154" mass="16065">MTARKLLTAIALTALSFGTACTVAPHAAAPSASASAPTISPKPASDPTTQSPAYADPSPSDFTMKLTIKRRHCFGSAGCNVDVEPDLSYGGILPLDPDKTYEITYQINGDTSGPVIETISLTNGTSMEYYPSSLSTANSRTKITGKVTDVTETD</sequence>